<proteinExistence type="predicted"/>
<protein>
    <submittedName>
        <fullName evidence="1">Uncharacterized protein</fullName>
    </submittedName>
</protein>
<sequence length="54" mass="6021">TGVYDVFQLDNAFKQPTEIGTVQAEMSQPGHYPPQKFMCFPTCGNNRKLVVESA</sequence>
<dbReference type="AlphaFoldDB" id="A0A5J4P456"/>
<name>A0A5J4P456_9ZZZZ</name>
<dbReference type="EMBL" id="SNRY01011786">
    <property type="protein sequence ID" value="KAA6304097.1"/>
    <property type="molecule type" value="Genomic_DNA"/>
</dbReference>
<organism evidence="1">
    <name type="scientific">termite gut metagenome</name>
    <dbReference type="NCBI Taxonomy" id="433724"/>
    <lineage>
        <taxon>unclassified sequences</taxon>
        <taxon>metagenomes</taxon>
        <taxon>organismal metagenomes</taxon>
    </lineage>
</organism>
<reference evidence="1" key="1">
    <citation type="submission" date="2019-03" db="EMBL/GenBank/DDBJ databases">
        <title>Single cell metagenomics reveals metabolic interactions within the superorganism composed of flagellate Streblomastix strix and complex community of Bacteroidetes bacteria on its surface.</title>
        <authorList>
            <person name="Treitli S.C."/>
            <person name="Kolisko M."/>
            <person name="Husnik F."/>
            <person name="Keeling P."/>
            <person name="Hampl V."/>
        </authorList>
    </citation>
    <scope>NUCLEOTIDE SEQUENCE</scope>
    <source>
        <strain evidence="1">STM</strain>
    </source>
</reference>
<gene>
    <name evidence="1" type="ORF">EZS27_044260</name>
</gene>
<feature type="non-terminal residue" evidence="1">
    <location>
        <position position="1"/>
    </location>
</feature>
<evidence type="ECO:0000313" key="1">
    <source>
        <dbReference type="EMBL" id="KAA6304097.1"/>
    </source>
</evidence>
<comment type="caution">
    <text evidence="1">The sequence shown here is derived from an EMBL/GenBank/DDBJ whole genome shotgun (WGS) entry which is preliminary data.</text>
</comment>
<accession>A0A5J4P456</accession>